<feature type="compositionally biased region" description="Polar residues" evidence="1">
    <location>
        <begin position="169"/>
        <end position="178"/>
    </location>
</feature>
<dbReference type="AlphaFoldDB" id="A0A2H6KDE4"/>
<dbReference type="VEuPathDB" id="PiroplasmaDB:BOVATA_025130"/>
<comment type="caution">
    <text evidence="2">The sequence shown here is derived from an EMBL/GenBank/DDBJ whole genome shotgun (WGS) entry which is preliminary data.</text>
</comment>
<organism evidence="2 3">
    <name type="scientific">Babesia ovata</name>
    <dbReference type="NCBI Taxonomy" id="189622"/>
    <lineage>
        <taxon>Eukaryota</taxon>
        <taxon>Sar</taxon>
        <taxon>Alveolata</taxon>
        <taxon>Apicomplexa</taxon>
        <taxon>Aconoidasida</taxon>
        <taxon>Piroplasmida</taxon>
        <taxon>Babesiidae</taxon>
        <taxon>Babesia</taxon>
    </lineage>
</organism>
<dbReference type="RefSeq" id="XP_028867263.1">
    <property type="nucleotide sequence ID" value="XM_029011430.1"/>
</dbReference>
<feature type="region of interest" description="Disordered" evidence="1">
    <location>
        <begin position="162"/>
        <end position="202"/>
    </location>
</feature>
<accession>A0A2H6KDE4</accession>
<name>A0A2H6KDE4_9APIC</name>
<evidence type="ECO:0000313" key="2">
    <source>
        <dbReference type="EMBL" id="GBE61020.1"/>
    </source>
</evidence>
<dbReference type="Proteomes" id="UP000236319">
    <property type="component" value="Unassembled WGS sequence"/>
</dbReference>
<protein>
    <submittedName>
        <fullName evidence="2">Pentatricopeptide repeat-containing protein, putative</fullName>
    </submittedName>
</protein>
<reference evidence="2 3" key="1">
    <citation type="journal article" date="2017" name="BMC Genomics">
        <title>Whole-genome assembly of Babesia ovata and comparative genomics between closely related pathogens.</title>
        <authorList>
            <person name="Yamagishi J."/>
            <person name="Asada M."/>
            <person name="Hakimi H."/>
            <person name="Tanaka T.Q."/>
            <person name="Sugimoto C."/>
            <person name="Kawazu S."/>
        </authorList>
    </citation>
    <scope>NUCLEOTIDE SEQUENCE [LARGE SCALE GENOMIC DNA]</scope>
    <source>
        <strain evidence="2 3">Miyake</strain>
    </source>
</reference>
<feature type="compositionally biased region" description="Polar residues" evidence="1">
    <location>
        <begin position="190"/>
        <end position="202"/>
    </location>
</feature>
<dbReference type="GeneID" id="39874790"/>
<proteinExistence type="predicted"/>
<dbReference type="EMBL" id="BDSA01000002">
    <property type="protein sequence ID" value="GBE61020.1"/>
    <property type="molecule type" value="Genomic_DNA"/>
</dbReference>
<gene>
    <name evidence="2" type="ORF">BOVATA_025130</name>
</gene>
<evidence type="ECO:0000313" key="3">
    <source>
        <dbReference type="Proteomes" id="UP000236319"/>
    </source>
</evidence>
<keyword evidence="3" id="KW-1185">Reference proteome</keyword>
<evidence type="ECO:0000256" key="1">
    <source>
        <dbReference type="SAM" id="MobiDB-lite"/>
    </source>
</evidence>
<sequence>MGSFLADGALGSGALMAKGLAFYAGNTDSHNPLGAVKGIYKKATSVYRGLAYVSSVIPKPKASAGVNEAKQKKCDRPFTTFERVKRLPKEYAKVRKMFDECRALVRELQNKNVTPDRSAALSKELVDLEKQFEGEEKLASESTQSDDASSYKELVRKAKEFIQKHKLQKPTSSQYPDQGSSGVKGGSSSIRRTFSAQYKRTP</sequence>